<evidence type="ECO:0000256" key="4">
    <source>
        <dbReference type="ARBA" id="ARBA00023163"/>
    </source>
</evidence>
<evidence type="ECO:0000256" key="2">
    <source>
        <dbReference type="ARBA" id="ARBA00023015"/>
    </source>
</evidence>
<comment type="caution">
    <text evidence="6">The sequence shown here is derived from an EMBL/GenBank/DDBJ whole genome shotgun (WGS) entry which is preliminary data.</text>
</comment>
<keyword evidence="3" id="KW-0238">DNA-binding</keyword>
<keyword evidence="2" id="KW-0805">Transcription regulation</keyword>
<dbReference type="SUPFAM" id="SSF53850">
    <property type="entry name" value="Periplasmic binding protein-like II"/>
    <property type="match status" value="1"/>
</dbReference>
<dbReference type="Proteomes" id="UP001500604">
    <property type="component" value="Unassembled WGS sequence"/>
</dbReference>
<gene>
    <name evidence="6" type="ORF">GCM10023116_12600</name>
</gene>
<dbReference type="InterPro" id="IPR058163">
    <property type="entry name" value="LysR-type_TF_proteobact-type"/>
</dbReference>
<dbReference type="RefSeq" id="WP_345194733.1">
    <property type="nucleotide sequence ID" value="NZ_BAABFL010000116.1"/>
</dbReference>
<proteinExistence type="inferred from homology"/>
<dbReference type="SUPFAM" id="SSF46785">
    <property type="entry name" value="Winged helix' DNA-binding domain"/>
    <property type="match status" value="1"/>
</dbReference>
<dbReference type="Gene3D" id="3.40.190.290">
    <property type="match status" value="1"/>
</dbReference>
<evidence type="ECO:0000313" key="7">
    <source>
        <dbReference type="Proteomes" id="UP001500604"/>
    </source>
</evidence>
<dbReference type="EMBL" id="BAABFL010000116">
    <property type="protein sequence ID" value="GAA4648986.1"/>
    <property type="molecule type" value="Genomic_DNA"/>
</dbReference>
<evidence type="ECO:0000313" key="6">
    <source>
        <dbReference type="EMBL" id="GAA4648986.1"/>
    </source>
</evidence>
<evidence type="ECO:0000259" key="5">
    <source>
        <dbReference type="PROSITE" id="PS50931"/>
    </source>
</evidence>
<accession>A0ABP8UZ81</accession>
<keyword evidence="7" id="KW-1185">Reference proteome</keyword>
<reference evidence="7" key="1">
    <citation type="journal article" date="2019" name="Int. J. Syst. Evol. Microbiol.">
        <title>The Global Catalogue of Microorganisms (GCM) 10K type strain sequencing project: providing services to taxonomists for standard genome sequencing and annotation.</title>
        <authorList>
            <consortium name="The Broad Institute Genomics Platform"/>
            <consortium name="The Broad Institute Genome Sequencing Center for Infectious Disease"/>
            <person name="Wu L."/>
            <person name="Ma J."/>
        </authorList>
    </citation>
    <scope>NUCLEOTIDE SEQUENCE [LARGE SCALE GENOMIC DNA]</scope>
    <source>
        <strain evidence="7">JCM 17805</strain>
    </source>
</reference>
<comment type="similarity">
    <text evidence="1">Belongs to the LysR transcriptional regulatory family.</text>
</comment>
<dbReference type="PANTHER" id="PTHR30537">
    <property type="entry name" value="HTH-TYPE TRANSCRIPTIONAL REGULATOR"/>
    <property type="match status" value="1"/>
</dbReference>
<dbReference type="Gene3D" id="1.10.10.10">
    <property type="entry name" value="Winged helix-like DNA-binding domain superfamily/Winged helix DNA-binding domain"/>
    <property type="match status" value="1"/>
</dbReference>
<keyword evidence="4" id="KW-0804">Transcription</keyword>
<dbReference type="PROSITE" id="PS50931">
    <property type="entry name" value="HTH_LYSR"/>
    <property type="match status" value="1"/>
</dbReference>
<protein>
    <submittedName>
        <fullName evidence="6">LysR substrate-binding domain-containing protein</fullName>
    </submittedName>
</protein>
<dbReference type="InterPro" id="IPR000847">
    <property type="entry name" value="LysR_HTH_N"/>
</dbReference>
<feature type="domain" description="HTH lysR-type" evidence="5">
    <location>
        <begin position="10"/>
        <end position="59"/>
    </location>
</feature>
<sequence length="289" mass="33048">MERWQGVTEFVAVVDANSFTGAAKQLDVSVAHVSRKVNTLEQRLGAKLFYRSTRKVTLTESGNLYYQHCRQLLVGLEEADRAVADLNGDPRGLLKMTAPVFYGEHFVAPLVNQFLCDHPELRLEFTLTNEKLDLISQGYDLAIRLGKLEDSSLIARKIGRRTQYVCGSPDYFHRYGQPHTLGELSQHQCLHGSVDVWRFLEHGQEKYFRVHGQWRCNSGLALKDASLRGLGLVQLPDYYVEKHFKRGELVSVLDQYRLPDDGIWAVYPQNRHLSPKVRLLVEYLILCSS</sequence>
<dbReference type="InterPro" id="IPR036390">
    <property type="entry name" value="WH_DNA-bd_sf"/>
</dbReference>
<dbReference type="Pfam" id="PF03466">
    <property type="entry name" value="LysR_substrate"/>
    <property type="match status" value="1"/>
</dbReference>
<organism evidence="6 7">
    <name type="scientific">Kistimonas scapharcae</name>
    <dbReference type="NCBI Taxonomy" id="1036133"/>
    <lineage>
        <taxon>Bacteria</taxon>
        <taxon>Pseudomonadati</taxon>
        <taxon>Pseudomonadota</taxon>
        <taxon>Gammaproteobacteria</taxon>
        <taxon>Oceanospirillales</taxon>
        <taxon>Endozoicomonadaceae</taxon>
        <taxon>Kistimonas</taxon>
    </lineage>
</organism>
<dbReference type="InterPro" id="IPR005119">
    <property type="entry name" value="LysR_subst-bd"/>
</dbReference>
<dbReference type="InterPro" id="IPR036388">
    <property type="entry name" value="WH-like_DNA-bd_sf"/>
</dbReference>
<evidence type="ECO:0000256" key="3">
    <source>
        <dbReference type="ARBA" id="ARBA00023125"/>
    </source>
</evidence>
<dbReference type="Pfam" id="PF00126">
    <property type="entry name" value="HTH_1"/>
    <property type="match status" value="1"/>
</dbReference>
<evidence type="ECO:0000256" key="1">
    <source>
        <dbReference type="ARBA" id="ARBA00009437"/>
    </source>
</evidence>
<dbReference type="PANTHER" id="PTHR30537:SF10">
    <property type="entry name" value="TRANSCRIPTIONAL REGULATOR-RELATED"/>
    <property type="match status" value="1"/>
</dbReference>
<name>A0ABP8UZ81_9GAMM</name>